<feature type="transmembrane region" description="Helical" evidence="1">
    <location>
        <begin position="115"/>
        <end position="136"/>
    </location>
</feature>
<feature type="domain" description="DUF6534" evidence="2">
    <location>
        <begin position="160"/>
        <end position="259"/>
    </location>
</feature>
<feature type="transmembrane region" description="Helical" evidence="1">
    <location>
        <begin position="12"/>
        <end position="34"/>
    </location>
</feature>
<accession>A0A067SIU9</accession>
<keyword evidence="1" id="KW-0472">Membrane</keyword>
<reference evidence="4" key="1">
    <citation type="journal article" date="2014" name="Proc. Natl. Acad. Sci. U.S.A.">
        <title>Extensive sampling of basidiomycete genomes demonstrates inadequacy of the white-rot/brown-rot paradigm for wood decay fungi.</title>
        <authorList>
            <person name="Riley R."/>
            <person name="Salamov A.A."/>
            <person name="Brown D.W."/>
            <person name="Nagy L.G."/>
            <person name="Floudas D."/>
            <person name="Held B.W."/>
            <person name="Levasseur A."/>
            <person name="Lombard V."/>
            <person name="Morin E."/>
            <person name="Otillar R."/>
            <person name="Lindquist E.A."/>
            <person name="Sun H."/>
            <person name="LaButti K.M."/>
            <person name="Schmutz J."/>
            <person name="Jabbour D."/>
            <person name="Luo H."/>
            <person name="Baker S.E."/>
            <person name="Pisabarro A.G."/>
            <person name="Walton J.D."/>
            <person name="Blanchette R.A."/>
            <person name="Henrissat B."/>
            <person name="Martin F."/>
            <person name="Cullen D."/>
            <person name="Hibbett D.S."/>
            <person name="Grigoriev I.V."/>
        </authorList>
    </citation>
    <scope>NUCLEOTIDE SEQUENCE [LARGE SCALE GENOMIC DNA]</scope>
    <source>
        <strain evidence="4">CBS 339.88</strain>
    </source>
</reference>
<feature type="transmembrane region" description="Helical" evidence="1">
    <location>
        <begin position="188"/>
        <end position="213"/>
    </location>
</feature>
<dbReference type="InterPro" id="IPR045339">
    <property type="entry name" value="DUF6534"/>
</dbReference>
<dbReference type="HOGENOM" id="CLU_771715_0_0_1"/>
<keyword evidence="1" id="KW-1133">Transmembrane helix</keyword>
<dbReference type="OrthoDB" id="3053610at2759"/>
<evidence type="ECO:0000259" key="2">
    <source>
        <dbReference type="Pfam" id="PF20152"/>
    </source>
</evidence>
<organism evidence="3 4">
    <name type="scientific">Galerina marginata (strain CBS 339.88)</name>
    <dbReference type="NCBI Taxonomy" id="685588"/>
    <lineage>
        <taxon>Eukaryota</taxon>
        <taxon>Fungi</taxon>
        <taxon>Dikarya</taxon>
        <taxon>Basidiomycota</taxon>
        <taxon>Agaricomycotina</taxon>
        <taxon>Agaricomycetes</taxon>
        <taxon>Agaricomycetidae</taxon>
        <taxon>Agaricales</taxon>
        <taxon>Agaricineae</taxon>
        <taxon>Strophariaceae</taxon>
        <taxon>Galerina</taxon>
    </lineage>
</organism>
<keyword evidence="4" id="KW-1185">Reference proteome</keyword>
<dbReference type="Proteomes" id="UP000027222">
    <property type="component" value="Unassembled WGS sequence"/>
</dbReference>
<evidence type="ECO:0000256" key="1">
    <source>
        <dbReference type="SAM" id="Phobius"/>
    </source>
</evidence>
<feature type="transmembrane region" description="Helical" evidence="1">
    <location>
        <begin position="89"/>
        <end position="108"/>
    </location>
</feature>
<name>A0A067SIU9_GALM3</name>
<dbReference type="EMBL" id="KL142421">
    <property type="protein sequence ID" value="KDR66698.1"/>
    <property type="molecule type" value="Genomic_DNA"/>
</dbReference>
<feature type="transmembrane region" description="Helical" evidence="1">
    <location>
        <begin position="156"/>
        <end position="176"/>
    </location>
</feature>
<dbReference type="PANTHER" id="PTHR40465">
    <property type="entry name" value="CHROMOSOME 1, WHOLE GENOME SHOTGUN SEQUENCE"/>
    <property type="match status" value="1"/>
</dbReference>
<dbReference type="PANTHER" id="PTHR40465:SF1">
    <property type="entry name" value="DUF6534 DOMAIN-CONTAINING PROTEIN"/>
    <property type="match status" value="1"/>
</dbReference>
<evidence type="ECO:0000313" key="3">
    <source>
        <dbReference type="EMBL" id="KDR66698.1"/>
    </source>
</evidence>
<protein>
    <recommendedName>
        <fullName evidence="2">DUF6534 domain-containing protein</fullName>
    </recommendedName>
</protein>
<gene>
    <name evidence="3" type="ORF">GALMADRAFT_147744</name>
</gene>
<keyword evidence="1" id="KW-0812">Transmembrane</keyword>
<dbReference type="AlphaFoldDB" id="A0A067SIU9"/>
<evidence type="ECO:0000313" key="4">
    <source>
        <dbReference type="Proteomes" id="UP000027222"/>
    </source>
</evidence>
<feature type="transmembrane region" description="Helical" evidence="1">
    <location>
        <begin position="219"/>
        <end position="241"/>
    </location>
</feature>
<feature type="transmembrane region" description="Helical" evidence="1">
    <location>
        <begin position="46"/>
        <end position="69"/>
    </location>
</feature>
<proteinExistence type="predicted"/>
<sequence>MSSPLDSTYGFWLITLFLQILLQGCGFLQAWLYFHWYSKDHGSIKAMVAALVVIETFQVVTVFQVTYVYLIDGFGNAPGLLQDSAQLCATYLSAFIVQMYFASCIYVLNKKNKILSSIIVLTAFVAIGSGLAQTIISGRLVSFTQLGSTKPITTLQAAAALICDVVITASLVHTLGKHKGGVRRTNSLLSTLMINAVNRGMLTAVCAALNLILVSKSPFFLFPSHIESQFIVVPGTFYFFIGLKMSGKLYMNSALATYNRPYWFCLPNHELFNSLNSRQHIAKKSGFYEASEMRPSRSEGTSSNTIKLDSVHDDIRIVVTQQAEMERVKTFIFCMFGDAYYYLTQGLQTPNIHGRNVVV</sequence>
<dbReference type="Pfam" id="PF20152">
    <property type="entry name" value="DUF6534"/>
    <property type="match status" value="1"/>
</dbReference>